<organism evidence="5 6">
    <name type="scientific">Pseudovibrio denitrificans</name>
    <dbReference type="NCBI Taxonomy" id="258256"/>
    <lineage>
        <taxon>Bacteria</taxon>
        <taxon>Pseudomonadati</taxon>
        <taxon>Pseudomonadota</taxon>
        <taxon>Alphaproteobacteria</taxon>
        <taxon>Hyphomicrobiales</taxon>
        <taxon>Stappiaceae</taxon>
        <taxon>Pseudovibrio</taxon>
    </lineage>
</organism>
<dbReference type="RefSeq" id="WP_167369228.1">
    <property type="nucleotide sequence ID" value="NZ_FPBD01000011.1"/>
</dbReference>
<keyword evidence="3" id="KW-0175">Coiled coil</keyword>
<dbReference type="Gene3D" id="1.20.5.780">
    <property type="entry name" value="Single helix bin"/>
    <property type="match status" value="1"/>
</dbReference>
<dbReference type="EMBL" id="FPBD01000011">
    <property type="protein sequence ID" value="SFU15340.1"/>
    <property type="molecule type" value="Genomic_DNA"/>
</dbReference>
<dbReference type="InterPro" id="IPR010985">
    <property type="entry name" value="Ribbon_hlx_hlx"/>
</dbReference>
<dbReference type="Pfam" id="PF08681">
    <property type="entry name" value="TacA1"/>
    <property type="match status" value="1"/>
</dbReference>
<feature type="coiled-coil region" evidence="3">
    <location>
        <begin position="74"/>
        <end position="108"/>
    </location>
</feature>
<accession>A0A1I7DUI8</accession>
<evidence type="ECO:0000256" key="3">
    <source>
        <dbReference type="SAM" id="Coils"/>
    </source>
</evidence>
<name>A0A1I7DUI8_9HYPH</name>
<comment type="similarity">
    <text evidence="2">Belongs to the TacA antitoxin family.</text>
</comment>
<protein>
    <submittedName>
        <fullName evidence="5">Uncharacterized conserved protein, DUF1778 family</fullName>
    </submittedName>
</protein>
<evidence type="ECO:0000313" key="5">
    <source>
        <dbReference type="EMBL" id="SFU15340.1"/>
    </source>
</evidence>
<evidence type="ECO:0000313" key="6">
    <source>
        <dbReference type="Proteomes" id="UP000183371"/>
    </source>
</evidence>
<dbReference type="InterPro" id="IPR014795">
    <property type="entry name" value="TacA_1-like"/>
</dbReference>
<evidence type="ECO:0000256" key="2">
    <source>
        <dbReference type="ARBA" id="ARBA00049988"/>
    </source>
</evidence>
<dbReference type="SUPFAM" id="SSF47598">
    <property type="entry name" value="Ribbon-helix-helix"/>
    <property type="match status" value="1"/>
</dbReference>
<feature type="compositionally biased region" description="Polar residues" evidence="4">
    <location>
        <begin position="22"/>
        <end position="47"/>
    </location>
</feature>
<reference evidence="6" key="1">
    <citation type="submission" date="2016-10" db="EMBL/GenBank/DDBJ databases">
        <authorList>
            <person name="Varghese N."/>
            <person name="Submissions S."/>
        </authorList>
    </citation>
    <scope>NUCLEOTIDE SEQUENCE [LARGE SCALE GENOMIC DNA]</scope>
    <source>
        <strain evidence="6">DSM 17465</strain>
    </source>
</reference>
<gene>
    <name evidence="5" type="ORF">SAMN05444141_1116</name>
</gene>
<proteinExistence type="inferred from homology"/>
<evidence type="ECO:0000256" key="1">
    <source>
        <dbReference type="ARBA" id="ARBA00022649"/>
    </source>
</evidence>
<dbReference type="Proteomes" id="UP000183371">
    <property type="component" value="Unassembled WGS sequence"/>
</dbReference>
<feature type="region of interest" description="Disordered" evidence="4">
    <location>
        <begin position="1"/>
        <end position="49"/>
    </location>
</feature>
<evidence type="ECO:0000256" key="4">
    <source>
        <dbReference type="SAM" id="MobiDB-lite"/>
    </source>
</evidence>
<sequence>MGSAKKQDTEWGTSKKRGAAKSSESYGARSSATGVHKSVPSNTSVVRTKSERLNFRVSGDLKYRLNHVADAVGKNATEIVTEAIEKALDKLEKELRATKLTLTRAQMQHALDLLDQPVQPHDRYDVWAAQANEAYDKT</sequence>
<keyword evidence="6" id="KW-1185">Reference proteome</keyword>
<keyword evidence="1" id="KW-1277">Toxin-antitoxin system</keyword>
<dbReference type="AlphaFoldDB" id="A0A1I7DUI8"/>
<dbReference type="GO" id="GO:0006355">
    <property type="term" value="P:regulation of DNA-templated transcription"/>
    <property type="evidence" value="ECO:0007669"/>
    <property type="project" value="InterPro"/>
</dbReference>